<dbReference type="InterPro" id="IPR045851">
    <property type="entry name" value="AMP-bd_C_sf"/>
</dbReference>
<sequence length="542" mass="58482">MTTIPAQPIPAHLAQYAADGSWTNMTIGDYARRWAETDPERQVYLGDPAAPTYASLLADGEALARALRDLGLRTGDVIGFQVPNWVEASVINLAANLGGFVVAPIVPIYRDAEVIQMLGDCGAKAYFVAESFRGYDFAGMMDRVRPHLPELKHVIYVRPTERTPDFAALVAHGRGLHTPLDKVDPNALKLVLYTSGTTGRAKAVLHSHNTLDRVAQFGRKYSGVPNDVTLMPSPVTHISGFSGGLEKPFASGSQVVLMEVWKAKDAVDLIDRYGITSTVAATPFLQELCDAAEAAGSKLPTFRRFACGGAAIPSELVYTANKRLAHPCAYRVYGSSEVPLATPGVLPEESLELAAETDGRPLDYELRLVDDDGNEVPQGNDGEILVRGPAMFLGYADPAQTRESLTDDGFFKTGDIGRITPSGSLVITGRKKDLIIRGGENISAKEIEDVLHLHPAVREAAVVSMPHARLGEGICAYLIADGEETPDMAALSVFVSEAGLAKQKCPERIEWVETFPRTASGKIRKDVLRTMIKEKMAAEQAG</sequence>
<dbReference type="Pfam" id="PF00501">
    <property type="entry name" value="AMP-binding"/>
    <property type="match status" value="1"/>
</dbReference>
<dbReference type="InterPro" id="IPR050237">
    <property type="entry name" value="ATP-dep_AMP-bd_enzyme"/>
</dbReference>
<evidence type="ECO:0000256" key="5">
    <source>
        <dbReference type="ARBA" id="ARBA00067668"/>
    </source>
</evidence>
<dbReference type="SUPFAM" id="SSF56801">
    <property type="entry name" value="Acetyl-CoA synthetase-like"/>
    <property type="match status" value="1"/>
</dbReference>
<dbReference type="PANTHER" id="PTHR43767:SF1">
    <property type="entry name" value="NONRIBOSOMAL PEPTIDE SYNTHASE PES1 (EUROFUNG)-RELATED"/>
    <property type="match status" value="1"/>
</dbReference>
<organism evidence="8 9">
    <name type="scientific">Novosphingobium fuchskuhlense</name>
    <dbReference type="NCBI Taxonomy" id="1117702"/>
    <lineage>
        <taxon>Bacteria</taxon>
        <taxon>Pseudomonadati</taxon>
        <taxon>Pseudomonadota</taxon>
        <taxon>Alphaproteobacteria</taxon>
        <taxon>Sphingomonadales</taxon>
        <taxon>Sphingomonadaceae</taxon>
        <taxon>Novosphingobium</taxon>
    </lineage>
</organism>
<evidence type="ECO:0000256" key="2">
    <source>
        <dbReference type="ARBA" id="ARBA00022598"/>
    </source>
</evidence>
<evidence type="ECO:0000256" key="1">
    <source>
        <dbReference type="ARBA" id="ARBA00006432"/>
    </source>
</evidence>
<dbReference type="Pfam" id="PF13193">
    <property type="entry name" value="AMP-binding_C"/>
    <property type="match status" value="1"/>
</dbReference>
<dbReference type="AlphaFoldDB" id="A0A117UZ08"/>
<dbReference type="InterPro" id="IPR025110">
    <property type="entry name" value="AMP-bd_C"/>
</dbReference>
<dbReference type="STRING" id="1117702.AQZ52_00240"/>
<keyword evidence="2" id="KW-0436">Ligase</keyword>
<dbReference type="PANTHER" id="PTHR43767">
    <property type="entry name" value="LONG-CHAIN-FATTY-ACID--COA LIGASE"/>
    <property type="match status" value="1"/>
</dbReference>
<evidence type="ECO:0000313" key="8">
    <source>
        <dbReference type="EMBL" id="KUR73454.1"/>
    </source>
</evidence>
<dbReference type="InterPro" id="IPR000873">
    <property type="entry name" value="AMP-dep_synth/lig_dom"/>
</dbReference>
<dbReference type="FunFam" id="3.30.300.30:FF:000008">
    <property type="entry name" value="2,3-dihydroxybenzoate-AMP ligase"/>
    <property type="match status" value="1"/>
</dbReference>
<dbReference type="InterPro" id="IPR020845">
    <property type="entry name" value="AMP-binding_CS"/>
</dbReference>
<dbReference type="InterPro" id="IPR042099">
    <property type="entry name" value="ANL_N_sf"/>
</dbReference>
<dbReference type="RefSeq" id="WP_067905970.1">
    <property type="nucleotide sequence ID" value="NZ_KQ954244.1"/>
</dbReference>
<dbReference type="EC" id="6.2.1.44" evidence="4"/>
<evidence type="ECO:0000259" key="7">
    <source>
        <dbReference type="Pfam" id="PF13193"/>
    </source>
</evidence>
<keyword evidence="9" id="KW-1185">Reference proteome</keyword>
<dbReference type="Gene3D" id="3.40.50.12780">
    <property type="entry name" value="N-terminal domain of ligase-like"/>
    <property type="match status" value="1"/>
</dbReference>
<proteinExistence type="inferred from homology"/>
<dbReference type="PROSITE" id="PS00455">
    <property type="entry name" value="AMP_BINDING"/>
    <property type="match status" value="1"/>
</dbReference>
<name>A0A117UZ08_9SPHN</name>
<evidence type="ECO:0000256" key="4">
    <source>
        <dbReference type="ARBA" id="ARBA00066616"/>
    </source>
</evidence>
<evidence type="ECO:0000313" key="9">
    <source>
        <dbReference type="Proteomes" id="UP000058012"/>
    </source>
</evidence>
<dbReference type="EMBL" id="LLZS01000001">
    <property type="protein sequence ID" value="KUR73454.1"/>
    <property type="molecule type" value="Genomic_DNA"/>
</dbReference>
<comment type="similarity">
    <text evidence="1">Belongs to the ATP-dependent AMP-binding enzyme family.</text>
</comment>
<feature type="domain" description="AMP-dependent synthetase/ligase" evidence="6">
    <location>
        <begin position="32"/>
        <end position="395"/>
    </location>
</feature>
<gene>
    <name evidence="8" type="ORF">AQZ52_00240</name>
</gene>
<reference evidence="8 9" key="1">
    <citation type="submission" date="2015-10" db="EMBL/GenBank/DDBJ databases">
        <title>Draft genome sequence of Novosphingobium fuchskuhlense DSM 25065 isolated from a surface water sample of the southwest basin of Lake Grosse Fuchskuhle.</title>
        <authorList>
            <person name="Ruckert C."/>
            <person name="Winkler A."/>
            <person name="Glaeser J."/>
            <person name="Grossart H.-P."/>
            <person name="Kalinowski J."/>
            <person name="Glaeser S."/>
        </authorList>
    </citation>
    <scope>NUCLEOTIDE SEQUENCE [LARGE SCALE GENOMIC DNA]</scope>
    <source>
        <strain evidence="8 9">FNE08-7</strain>
    </source>
</reference>
<evidence type="ECO:0000256" key="3">
    <source>
        <dbReference type="ARBA" id="ARBA00051915"/>
    </source>
</evidence>
<feature type="domain" description="AMP-binding enzyme C-terminal" evidence="7">
    <location>
        <begin position="446"/>
        <end position="522"/>
    </location>
</feature>
<dbReference type="GO" id="GO:0016878">
    <property type="term" value="F:acid-thiol ligase activity"/>
    <property type="evidence" value="ECO:0007669"/>
    <property type="project" value="UniProtKB-ARBA"/>
</dbReference>
<dbReference type="Gene3D" id="3.30.300.30">
    <property type="match status" value="1"/>
</dbReference>
<evidence type="ECO:0000259" key="6">
    <source>
        <dbReference type="Pfam" id="PF00501"/>
    </source>
</evidence>
<dbReference type="OrthoDB" id="9803968at2"/>
<protein>
    <recommendedName>
        <fullName evidence="5">3-methylmercaptopropionyl-CoA ligase</fullName>
        <ecNumber evidence="4">6.2.1.44</ecNumber>
    </recommendedName>
</protein>
<dbReference type="Proteomes" id="UP000058012">
    <property type="component" value="Unassembled WGS sequence"/>
</dbReference>
<accession>A0A117UZ08</accession>
<comment type="catalytic activity">
    <reaction evidence="3">
        <text>3-(methylsulfanyl)propanoate + ATP + CoA = 3-(methylsulfanyl)propanoyl-CoA + AMP + diphosphate</text>
        <dbReference type="Rhea" id="RHEA:43052"/>
        <dbReference type="ChEBI" id="CHEBI:30616"/>
        <dbReference type="ChEBI" id="CHEBI:33019"/>
        <dbReference type="ChEBI" id="CHEBI:49016"/>
        <dbReference type="ChEBI" id="CHEBI:57287"/>
        <dbReference type="ChEBI" id="CHEBI:82815"/>
        <dbReference type="ChEBI" id="CHEBI:456215"/>
        <dbReference type="EC" id="6.2.1.44"/>
    </reaction>
    <physiologicalReaction direction="left-to-right" evidence="3">
        <dbReference type="Rhea" id="RHEA:43053"/>
    </physiologicalReaction>
</comment>
<comment type="caution">
    <text evidence="8">The sequence shown here is derived from an EMBL/GenBank/DDBJ whole genome shotgun (WGS) entry which is preliminary data.</text>
</comment>